<dbReference type="GO" id="GO:0003677">
    <property type="term" value="F:DNA binding"/>
    <property type="evidence" value="ECO:0007669"/>
    <property type="project" value="UniProtKB-KW"/>
</dbReference>
<evidence type="ECO:0000259" key="4">
    <source>
        <dbReference type="PROSITE" id="PS50042"/>
    </source>
</evidence>
<evidence type="ECO:0000256" key="2">
    <source>
        <dbReference type="ARBA" id="ARBA00023125"/>
    </source>
</evidence>
<dbReference type="CDD" id="cd00038">
    <property type="entry name" value="CAP_ED"/>
    <property type="match status" value="1"/>
</dbReference>
<dbReference type="Pfam" id="PF00027">
    <property type="entry name" value="cNMP_binding"/>
    <property type="match status" value="1"/>
</dbReference>
<feature type="domain" description="Cyclic nucleotide-binding" evidence="4">
    <location>
        <begin position="8"/>
        <end position="111"/>
    </location>
</feature>
<dbReference type="PROSITE" id="PS50042">
    <property type="entry name" value="CNMP_BINDING_3"/>
    <property type="match status" value="1"/>
</dbReference>
<dbReference type="Proteomes" id="UP000003288">
    <property type="component" value="Unassembled WGS sequence"/>
</dbReference>
<dbReference type="InterPro" id="IPR014710">
    <property type="entry name" value="RmlC-like_jellyroll"/>
</dbReference>
<dbReference type="SUPFAM" id="SSF51206">
    <property type="entry name" value="cAMP-binding domain-like"/>
    <property type="match status" value="1"/>
</dbReference>
<organism evidence="6 7">
    <name type="scientific">Caminibacter mediatlanticus TB-2</name>
    <dbReference type="NCBI Taxonomy" id="391592"/>
    <lineage>
        <taxon>Bacteria</taxon>
        <taxon>Pseudomonadati</taxon>
        <taxon>Campylobacterota</taxon>
        <taxon>Epsilonproteobacteria</taxon>
        <taxon>Nautiliales</taxon>
        <taxon>Nautiliaceae</taxon>
        <taxon>Caminibacter</taxon>
    </lineage>
</organism>
<dbReference type="EMBL" id="ABCJ01000001">
    <property type="protein sequence ID" value="EDM24298.1"/>
    <property type="molecule type" value="Genomic_DNA"/>
</dbReference>
<dbReference type="AlphaFoldDB" id="A0AAI9AIJ8"/>
<reference evidence="6 7" key="1">
    <citation type="journal article" date="2011" name="Stand. Genomic Sci.">
        <title>Draft genome sequence of Caminibacter mediatlanticus strain TB-2, an epsilonproteobacterium isolated from a deep-sea hydrothermal vent.</title>
        <authorList>
            <person name="Giovannelli D."/>
            <person name="Ferriera S."/>
            <person name="Johnson J."/>
            <person name="Kravitz S."/>
            <person name="Perez-Rodriguez I."/>
            <person name="Ricci J."/>
            <person name="O'Brien C."/>
            <person name="Voordeckers J.W."/>
            <person name="Bini E."/>
            <person name="Vetriani C."/>
        </authorList>
    </citation>
    <scope>NUCLEOTIDE SEQUENCE [LARGE SCALE GENOMIC DNA]</scope>
    <source>
        <strain evidence="6 7">TB-2</strain>
    </source>
</reference>
<dbReference type="PROSITE" id="PS51063">
    <property type="entry name" value="HTH_CRP_2"/>
    <property type="match status" value="1"/>
</dbReference>
<protein>
    <submittedName>
        <fullName evidence="6">Transcriptional regulator, Crp/Fnr family protein</fullName>
    </submittedName>
</protein>
<dbReference type="GO" id="GO:0005829">
    <property type="term" value="C:cytosol"/>
    <property type="evidence" value="ECO:0007669"/>
    <property type="project" value="TreeGrafter"/>
</dbReference>
<accession>A0AAI9AIJ8</accession>
<evidence type="ECO:0000313" key="6">
    <source>
        <dbReference type="EMBL" id="EDM24298.1"/>
    </source>
</evidence>
<keyword evidence="3" id="KW-0804">Transcription</keyword>
<dbReference type="SMART" id="SM00100">
    <property type="entry name" value="cNMP"/>
    <property type="match status" value="1"/>
</dbReference>
<evidence type="ECO:0000313" key="7">
    <source>
        <dbReference type="Proteomes" id="UP000003288"/>
    </source>
</evidence>
<name>A0AAI9AIJ8_9BACT</name>
<keyword evidence="1" id="KW-0805">Transcription regulation</keyword>
<dbReference type="GO" id="GO:0003700">
    <property type="term" value="F:DNA-binding transcription factor activity"/>
    <property type="evidence" value="ECO:0007669"/>
    <property type="project" value="TreeGrafter"/>
</dbReference>
<comment type="caution">
    <text evidence="6">The sequence shown here is derived from an EMBL/GenBank/DDBJ whole genome shotgun (WGS) entry which is preliminary data.</text>
</comment>
<dbReference type="InterPro" id="IPR012318">
    <property type="entry name" value="HTH_CRP"/>
</dbReference>
<evidence type="ECO:0000256" key="3">
    <source>
        <dbReference type="ARBA" id="ARBA00023163"/>
    </source>
</evidence>
<dbReference type="InterPro" id="IPR036390">
    <property type="entry name" value="WH_DNA-bd_sf"/>
</dbReference>
<keyword evidence="2" id="KW-0238">DNA-binding</keyword>
<dbReference type="SUPFAM" id="SSF46785">
    <property type="entry name" value="Winged helix' DNA-binding domain"/>
    <property type="match status" value="1"/>
</dbReference>
<sequence length="211" mass="24971">MDFREIFLFKEINDDLLEKVKSFSIIKNLKKDEIVFYEKESPNYLHLLVKGNVRVYKVDKNGNELIIHKFKAVSLIAERANLENIPYPANCAMDSDGVIIKIEWNKFKEVLHNSNMCFEIMNSLLKKMRYLDDLIHTNLILDTKTKIAKFIYEYPELFESLKQHNIAGLLNIKPETLSRKLKFFKEEGIIENQGSKLKIKDKEKIKEYFNF</sequence>
<dbReference type="PANTHER" id="PTHR24567">
    <property type="entry name" value="CRP FAMILY TRANSCRIPTIONAL REGULATORY PROTEIN"/>
    <property type="match status" value="1"/>
</dbReference>
<gene>
    <name evidence="6" type="ORF">CMTB2_02243</name>
</gene>
<feature type="domain" description="HTH crp-type" evidence="5">
    <location>
        <begin position="141"/>
        <end position="203"/>
    </location>
</feature>
<dbReference type="InterPro" id="IPR000595">
    <property type="entry name" value="cNMP-bd_dom"/>
</dbReference>
<dbReference type="InterPro" id="IPR018490">
    <property type="entry name" value="cNMP-bd_dom_sf"/>
</dbReference>
<dbReference type="Gene3D" id="2.60.120.10">
    <property type="entry name" value="Jelly Rolls"/>
    <property type="match status" value="1"/>
</dbReference>
<dbReference type="Pfam" id="PF13545">
    <property type="entry name" value="HTH_Crp_2"/>
    <property type="match status" value="1"/>
</dbReference>
<evidence type="ECO:0000256" key="1">
    <source>
        <dbReference type="ARBA" id="ARBA00023015"/>
    </source>
</evidence>
<proteinExistence type="predicted"/>
<dbReference type="PANTHER" id="PTHR24567:SF26">
    <property type="entry name" value="REGULATORY PROTEIN YEIL"/>
    <property type="match status" value="1"/>
</dbReference>
<dbReference type="InterPro" id="IPR050397">
    <property type="entry name" value="Env_Response_Regulators"/>
</dbReference>
<evidence type="ECO:0000259" key="5">
    <source>
        <dbReference type="PROSITE" id="PS51063"/>
    </source>
</evidence>